<evidence type="ECO:0000313" key="2">
    <source>
        <dbReference type="Proteomes" id="UP000651271"/>
    </source>
</evidence>
<proteinExistence type="predicted"/>
<dbReference type="RefSeq" id="WP_190301865.1">
    <property type="nucleotide sequence ID" value="NZ_JACOIJ010000009.1"/>
</dbReference>
<gene>
    <name evidence="1" type="ORF">H8B04_06920</name>
</gene>
<evidence type="ECO:0000313" key="1">
    <source>
        <dbReference type="EMBL" id="MBD1429299.1"/>
    </source>
</evidence>
<sequence>MKRSSWLGILLLLMVFLGIALIDSSAKKPIDWSETYLFRDKIPFGTYVFREEIPNILGTDRTYTNFGESTYELLSNFDSLAFTQRAIIDISEFHSIYEHDTKSLLSYVENGGEVFLSGKSITDEFLDTLGLYFELLDYAKFRPTPRSVYYTLGQDTARLYLDKVTNMPVFSKLNPDNTTVLGYLNARGRALPNFIKVSHGKGSIYLHLLPAVFGNYYMLQEKSYNYVTKALNIIKSKEIWLSDYAYNWTQPRTPLRVILQQPGFRQAWYLLLFGLVMLMIFKSKREQRAVPVITPEPNKSKEFAQTIGNLYYENGDPGNIIQKKIEYFLFDVRNNYQLDTLKLDDERFIKQLSSKSTVDLEETKSLLQLIGHYKNKKQASLADVKLVNQKIEDFKQKANFI</sequence>
<dbReference type="EMBL" id="JACOIJ010000009">
    <property type="protein sequence ID" value="MBD1429299.1"/>
    <property type="molecule type" value="Genomic_DNA"/>
</dbReference>
<comment type="caution">
    <text evidence="1">The sequence shown here is derived from an EMBL/GenBank/DDBJ whole genome shotgun (WGS) entry which is preliminary data.</text>
</comment>
<protein>
    <submittedName>
        <fullName evidence="1">DUF4350 domain-containing protein</fullName>
    </submittedName>
</protein>
<reference evidence="1 2" key="1">
    <citation type="submission" date="2020-08" db="EMBL/GenBank/DDBJ databases">
        <title>Sphingobacterium sp. DN04309 isolated from aquaculture water.</title>
        <authorList>
            <person name="Zhang M."/>
        </authorList>
    </citation>
    <scope>NUCLEOTIDE SEQUENCE [LARGE SCALE GENOMIC DNA]</scope>
    <source>
        <strain evidence="1 2">DN04309</strain>
    </source>
</reference>
<keyword evidence="2" id="KW-1185">Reference proteome</keyword>
<name>A0ABR7YDB1_9SPHI</name>
<dbReference type="Proteomes" id="UP000651271">
    <property type="component" value="Unassembled WGS sequence"/>
</dbReference>
<organism evidence="1 2">
    <name type="scientific">Sphingobacterium litopenaei</name>
    <dbReference type="NCBI Taxonomy" id="2763500"/>
    <lineage>
        <taxon>Bacteria</taxon>
        <taxon>Pseudomonadati</taxon>
        <taxon>Bacteroidota</taxon>
        <taxon>Sphingobacteriia</taxon>
        <taxon>Sphingobacteriales</taxon>
        <taxon>Sphingobacteriaceae</taxon>
        <taxon>Sphingobacterium</taxon>
    </lineage>
</organism>
<accession>A0ABR7YDB1</accession>